<evidence type="ECO:0000313" key="9">
    <source>
        <dbReference type="Proteomes" id="UP000001296"/>
    </source>
</evidence>
<sequence length="212" mass="23108">MKSHPIHVKRLIGGIVATLIFSTTFLPAQETTTPPPAPQEVSESELVFPSDAPEVGETGGGAPSPQPAVGFTLWDGVRMLLLLGVVLAAIYAVFYFLRKMSVARGSGEDLIRVVDTRVLQGTRAVHVIGVGNSYFLVGSSENGVTLIARIEEKETLDRIELIASRQETGRGGRFSDFLDRLFPPKHPASSEEGPAPRAMTFLEKQRERLKRL</sequence>
<dbReference type="GO" id="GO:0016020">
    <property type="term" value="C:membrane"/>
    <property type="evidence" value="ECO:0007669"/>
    <property type="project" value="InterPro"/>
</dbReference>
<dbReference type="HOGENOM" id="CLU_1299109_0_0_12"/>
<evidence type="ECO:0000256" key="1">
    <source>
        <dbReference type="ARBA" id="ARBA00004236"/>
    </source>
</evidence>
<comment type="subcellular location">
    <subcellularLocation>
        <location evidence="1">Cell membrane</location>
    </subcellularLocation>
</comment>
<dbReference type="PaxDb" id="665571-STHERM_c09250"/>
<evidence type="ECO:0000256" key="7">
    <source>
        <dbReference type="SAM" id="SignalP"/>
    </source>
</evidence>
<evidence type="ECO:0000256" key="4">
    <source>
        <dbReference type="ARBA" id="ARBA00022989"/>
    </source>
</evidence>
<gene>
    <name evidence="8" type="ordered locus">STHERM_c09250</name>
</gene>
<feature type="chain" id="PRO_5003139724" description="Flagellar protein" evidence="7">
    <location>
        <begin position="29"/>
        <end position="212"/>
    </location>
</feature>
<protein>
    <recommendedName>
        <fullName evidence="10">Flagellar protein</fullName>
    </recommendedName>
</protein>
<feature type="transmembrane region" description="Helical" evidence="6">
    <location>
        <begin position="79"/>
        <end position="97"/>
    </location>
</feature>
<dbReference type="Proteomes" id="UP000001296">
    <property type="component" value="Chromosome"/>
</dbReference>
<dbReference type="KEGG" id="sta:STHERM_c09250"/>
<dbReference type="InterPro" id="IPR022781">
    <property type="entry name" value="Flagellar_biosynth_FliO"/>
</dbReference>
<evidence type="ECO:0000256" key="6">
    <source>
        <dbReference type="SAM" id="Phobius"/>
    </source>
</evidence>
<evidence type="ECO:0000256" key="2">
    <source>
        <dbReference type="ARBA" id="ARBA00022475"/>
    </source>
</evidence>
<keyword evidence="3 6" id="KW-0812">Transmembrane</keyword>
<proteinExistence type="predicted"/>
<organism evidence="8 9">
    <name type="scientific">Winmispira thermophila (strain ATCC 49972 / DSM 6192 / RI 19.B1)</name>
    <name type="common">Spirochaeta thermophila</name>
    <dbReference type="NCBI Taxonomy" id="665571"/>
    <lineage>
        <taxon>Bacteria</taxon>
        <taxon>Pseudomonadati</taxon>
        <taxon>Spirochaetota</taxon>
        <taxon>Spirochaetia</taxon>
        <taxon>Winmispirales</taxon>
        <taxon>Winmispiraceae</taxon>
        <taxon>Winmispira</taxon>
    </lineage>
</organism>
<keyword evidence="4 6" id="KW-1133">Transmembrane helix</keyword>
<name>E0RS85_WINT6</name>
<evidence type="ECO:0000256" key="5">
    <source>
        <dbReference type="ARBA" id="ARBA00023136"/>
    </source>
</evidence>
<dbReference type="Pfam" id="PF04347">
    <property type="entry name" value="FliO"/>
    <property type="match status" value="1"/>
</dbReference>
<evidence type="ECO:0000256" key="3">
    <source>
        <dbReference type="ARBA" id="ARBA00022692"/>
    </source>
</evidence>
<evidence type="ECO:0008006" key="10">
    <source>
        <dbReference type="Google" id="ProtNLM"/>
    </source>
</evidence>
<dbReference type="eggNOG" id="COG3190">
    <property type="taxonomic scope" value="Bacteria"/>
</dbReference>
<keyword evidence="7" id="KW-0732">Signal</keyword>
<accession>E0RS85</accession>
<evidence type="ECO:0000313" key="8">
    <source>
        <dbReference type="EMBL" id="ADN01872.1"/>
    </source>
</evidence>
<dbReference type="RefSeq" id="WP_013313713.1">
    <property type="nucleotide sequence ID" value="NC_014484.1"/>
</dbReference>
<dbReference type="EMBL" id="CP001698">
    <property type="protein sequence ID" value="ADN01872.1"/>
    <property type="molecule type" value="Genomic_DNA"/>
</dbReference>
<keyword evidence="5 6" id="KW-0472">Membrane</keyword>
<feature type="signal peptide" evidence="7">
    <location>
        <begin position="1"/>
        <end position="28"/>
    </location>
</feature>
<reference evidence="8 9" key="2">
    <citation type="journal article" date="2010" name="J. Bacteriol.">
        <title>Genome sequence of the polysaccharide-degrading, thermophilic anaerobe Spirochaeta thermophila DSM 6192.</title>
        <authorList>
            <person name="Angelov A."/>
            <person name="Liebl S."/>
            <person name="Ballschmiter M."/>
            <person name="Bomeke M."/>
            <person name="Lehmann R."/>
            <person name="Liesegang H."/>
            <person name="Daniel R."/>
            <person name="Liebl W."/>
        </authorList>
    </citation>
    <scope>NUCLEOTIDE SEQUENCE [LARGE SCALE GENOMIC DNA]</scope>
    <source>
        <strain evidence="9">ATCC 49972 / DSM 6192 / RI 19.B1</strain>
    </source>
</reference>
<reference key="1">
    <citation type="submission" date="2009-08" db="EMBL/GenBank/DDBJ databases">
        <title>The genome sequence of Spirochaeta thermophila DSM6192.</title>
        <authorList>
            <person name="Angelov A."/>
            <person name="Mientus M."/>
            <person name="Wittenberg S."/>
            <person name="Lehmann R."/>
            <person name="Liesegang H."/>
            <person name="Daniel R."/>
            <person name="Liebl W."/>
        </authorList>
    </citation>
    <scope>NUCLEOTIDE SEQUENCE</scope>
    <source>
        <strain>DSM 6192</strain>
    </source>
</reference>
<dbReference type="GO" id="GO:0044781">
    <property type="term" value="P:bacterial-type flagellum organization"/>
    <property type="evidence" value="ECO:0007669"/>
    <property type="project" value="InterPro"/>
</dbReference>
<dbReference type="AlphaFoldDB" id="E0RS85"/>
<keyword evidence="2" id="KW-1003">Cell membrane</keyword>